<keyword evidence="2" id="KW-0521">NADP</keyword>
<comment type="similarity">
    <text evidence="1">Belongs to the NmrA-type oxidoreductase family.</text>
</comment>
<dbReference type="STRING" id="342668.A0A1B8GX48"/>
<dbReference type="RefSeq" id="XP_018134119.1">
    <property type="nucleotide sequence ID" value="XM_018271145.2"/>
</dbReference>
<name>A0A1B8GX48_9PEZI</name>
<keyword evidence="5" id="KW-1185">Reference proteome</keyword>
<sequence>MTKLIVIIAITGNEGSSVANVFLNDGGWKIRGVTRDPSKPASKALAAKGIEIVKGDVDDVDSIKAAVQGASIVYGNTAFSEAFSNPAEAHVAKLSAGQTLREWCYEKELQQGKNIADAVATVDNLDLFVWSSLSAATKWSGGKYKGVFHFDSKAHVVDYINSVHPQLAKKMSILQMGLYVTNWKWGQSSVPWEKRTDGSMILRVPGNGDVPIPLVVPSDAGHFVKALTKLPAGTNLMAFGDRLTWSDYVKLWSKVTGVPATFEKTTVLEHSKLAPGGYGEEIAEMYAYSQDFGYDGGDPSIITVQQLDFDVPVTRIEQYIRNEDWSPLLLPKVA</sequence>
<evidence type="ECO:0000313" key="5">
    <source>
        <dbReference type="Proteomes" id="UP000091956"/>
    </source>
</evidence>
<dbReference type="CDD" id="cd05251">
    <property type="entry name" value="NmrA_like_SDR_a"/>
    <property type="match status" value="1"/>
</dbReference>
<dbReference type="OrthoDB" id="3358371at2759"/>
<evidence type="ECO:0000313" key="4">
    <source>
        <dbReference type="EMBL" id="OBU00387.1"/>
    </source>
</evidence>
<dbReference type="EMBL" id="KV460209">
    <property type="protein sequence ID" value="OBU00387.1"/>
    <property type="molecule type" value="Genomic_DNA"/>
</dbReference>
<accession>A0A1B8GX48</accession>
<organism evidence="4 5">
    <name type="scientific">Pseudogymnoascus verrucosus</name>
    <dbReference type="NCBI Taxonomy" id="342668"/>
    <lineage>
        <taxon>Eukaryota</taxon>
        <taxon>Fungi</taxon>
        <taxon>Dikarya</taxon>
        <taxon>Ascomycota</taxon>
        <taxon>Pezizomycotina</taxon>
        <taxon>Leotiomycetes</taxon>
        <taxon>Thelebolales</taxon>
        <taxon>Thelebolaceae</taxon>
        <taxon>Pseudogymnoascus</taxon>
    </lineage>
</organism>
<evidence type="ECO:0000259" key="3">
    <source>
        <dbReference type="Pfam" id="PF05368"/>
    </source>
</evidence>
<dbReference type="SUPFAM" id="SSF51735">
    <property type="entry name" value="NAD(P)-binding Rossmann-fold domains"/>
    <property type="match status" value="1"/>
</dbReference>
<dbReference type="GeneID" id="28835012"/>
<protein>
    <recommendedName>
        <fullName evidence="3">NmrA-like domain-containing protein</fullName>
    </recommendedName>
</protein>
<dbReference type="GO" id="GO:0005634">
    <property type="term" value="C:nucleus"/>
    <property type="evidence" value="ECO:0007669"/>
    <property type="project" value="TreeGrafter"/>
</dbReference>
<evidence type="ECO:0000256" key="2">
    <source>
        <dbReference type="ARBA" id="ARBA00022857"/>
    </source>
</evidence>
<reference evidence="5" key="2">
    <citation type="journal article" date="2018" name="Nat. Commun.">
        <title>Extreme sensitivity to ultraviolet light in the fungal pathogen causing white-nose syndrome of bats.</title>
        <authorList>
            <person name="Palmer J.M."/>
            <person name="Drees K.P."/>
            <person name="Foster J.T."/>
            <person name="Lindner D.L."/>
        </authorList>
    </citation>
    <scope>NUCLEOTIDE SEQUENCE [LARGE SCALE GENOMIC DNA]</scope>
    <source>
        <strain evidence="5">UAMH 10579</strain>
    </source>
</reference>
<reference evidence="4 5" key="1">
    <citation type="submission" date="2016-03" db="EMBL/GenBank/DDBJ databases">
        <title>Comparative genomics of Pseudogymnoascus destructans, the fungus causing white-nose syndrome of bats.</title>
        <authorList>
            <person name="Palmer J.M."/>
            <person name="Drees K.P."/>
            <person name="Foster J.T."/>
            <person name="Lindner D.L."/>
        </authorList>
    </citation>
    <scope>NUCLEOTIDE SEQUENCE [LARGE SCALE GENOMIC DNA]</scope>
    <source>
        <strain evidence="4 5">UAMH 10579</strain>
    </source>
</reference>
<dbReference type="Proteomes" id="UP000091956">
    <property type="component" value="Unassembled WGS sequence"/>
</dbReference>
<dbReference type="Pfam" id="PF05368">
    <property type="entry name" value="NmrA"/>
    <property type="match status" value="1"/>
</dbReference>
<dbReference type="PANTHER" id="PTHR42748">
    <property type="entry name" value="NITROGEN METABOLITE REPRESSION PROTEIN NMRA FAMILY MEMBER"/>
    <property type="match status" value="1"/>
</dbReference>
<feature type="domain" description="NmrA-like" evidence="3">
    <location>
        <begin position="1"/>
        <end position="300"/>
    </location>
</feature>
<dbReference type="InterPro" id="IPR036291">
    <property type="entry name" value="NAD(P)-bd_dom_sf"/>
</dbReference>
<evidence type="ECO:0000256" key="1">
    <source>
        <dbReference type="ARBA" id="ARBA00006328"/>
    </source>
</evidence>
<dbReference type="InterPro" id="IPR051164">
    <property type="entry name" value="NmrA-like_oxidored"/>
</dbReference>
<gene>
    <name evidence="4" type="ORF">VE01_01626</name>
</gene>
<dbReference type="Gene3D" id="3.40.50.720">
    <property type="entry name" value="NAD(P)-binding Rossmann-like Domain"/>
    <property type="match status" value="1"/>
</dbReference>
<dbReference type="PANTHER" id="PTHR42748:SF26">
    <property type="entry name" value="NMRA-LIKE DOMAIN-CONTAINING PROTEIN"/>
    <property type="match status" value="1"/>
</dbReference>
<dbReference type="AlphaFoldDB" id="A0A1B8GX48"/>
<proteinExistence type="inferred from homology"/>
<dbReference type="InterPro" id="IPR008030">
    <property type="entry name" value="NmrA-like"/>
</dbReference>
<dbReference type="Gene3D" id="3.90.25.10">
    <property type="entry name" value="UDP-galactose 4-epimerase, domain 1"/>
    <property type="match status" value="1"/>
</dbReference>